<evidence type="ECO:0000256" key="13">
    <source>
        <dbReference type="ARBA" id="ARBA00023065"/>
    </source>
</evidence>
<keyword evidence="10" id="KW-0106">Calcium</keyword>
<evidence type="ECO:0000256" key="3">
    <source>
        <dbReference type="ARBA" id="ARBA00022448"/>
    </source>
</evidence>
<comment type="catalytic activity">
    <reaction evidence="16">
        <text>Ca(2+)(out) + K(+)(out) + 4 Na(+)(in) = Ca(2+)(in) + K(+)(in) + 4 Na(+)(out)</text>
        <dbReference type="Rhea" id="RHEA:69967"/>
        <dbReference type="ChEBI" id="CHEBI:29101"/>
        <dbReference type="ChEBI" id="CHEBI:29103"/>
        <dbReference type="ChEBI" id="CHEBI:29108"/>
    </reaction>
</comment>
<proteinExistence type="inferred from homology"/>
<keyword evidence="15" id="KW-0844">Vision</keyword>
<evidence type="ECO:0000256" key="20">
    <source>
        <dbReference type="ARBA" id="ARBA00042684"/>
    </source>
</evidence>
<sequence length="479" mass="52350">DSEAAQPPPLAADPKKTESKPKPEVAPPVPSSRQHNRLQPESQEDKALLRVRPVLRRGGSSASLHNMSLRSTIFQLMMCTLDPLGEEVALRMAIRARRPKKITEDAGDLSGSSIVRRCPLFMSEQLSNRKFEDRVVVTDVKSSVVHFCQSEASFNGDVKGEGLVQKKAKNKVKPLDVPVRENQENRSHHPHAEDVGQKPKTEQTASSGAPGGAAVQPSTSQPPAEETTQKTSERPEESKAVASEGGSGGSQDSAEEDGGEDESSDSSESEEEETPPLSLKWPATPRKQAIYLLLLPIMFLLWLTLPDVRKPASRKFLILTFLGSIFWISIFSYLMVWWAHQVGETIGISEEVMGLTILAAGTSIPDLITSVIVARKGLGDMAVSSSVGSNIFDITVGLPIPWLIYSILHNGDPVTVSSNGLFCTIVLLFVMLLFVVISIAACRWKMSKKLGITMFVLYFVFVVFSVLLEYQILTCPVSI</sequence>
<keyword evidence="7" id="KW-0109">Calcium transport</keyword>
<evidence type="ECO:0000256" key="16">
    <source>
        <dbReference type="ARBA" id="ARBA00033627"/>
    </source>
</evidence>
<evidence type="ECO:0000256" key="22">
    <source>
        <dbReference type="SAM" id="MobiDB-lite"/>
    </source>
</evidence>
<feature type="domain" description="Sodium/calcium exchanger membrane region" evidence="24">
    <location>
        <begin position="317"/>
        <end position="466"/>
    </location>
</feature>
<keyword evidence="26" id="KW-1185">Reference proteome</keyword>
<evidence type="ECO:0000313" key="25">
    <source>
        <dbReference type="EMBL" id="MEQ2284391.1"/>
    </source>
</evidence>
<evidence type="ECO:0000256" key="19">
    <source>
        <dbReference type="ARBA" id="ARBA00042297"/>
    </source>
</evidence>
<keyword evidence="8" id="KW-0716">Sensory transduction</keyword>
<protein>
    <recommendedName>
        <fullName evidence="17">Sodium/potassium/calcium exchanger 1</fullName>
    </recommendedName>
    <alternativeName>
        <fullName evidence="18">Na(+)/K(+)/Ca(2+)-exchange protein 1</fullName>
    </alternativeName>
    <alternativeName>
        <fullName evidence="19">Retinal rod Na-Ca+K exchanger</fullName>
    </alternativeName>
    <alternativeName>
        <fullName evidence="20">Solute carrier family 24 member 1</fullName>
    </alternativeName>
</protein>
<evidence type="ECO:0000256" key="4">
    <source>
        <dbReference type="ARBA" id="ARBA00022449"/>
    </source>
</evidence>
<keyword evidence="9 23" id="KW-0812">Transmembrane</keyword>
<feature type="compositionally biased region" description="Basic and acidic residues" evidence="22">
    <location>
        <begin position="178"/>
        <end position="201"/>
    </location>
</feature>
<evidence type="ECO:0000256" key="5">
    <source>
        <dbReference type="ARBA" id="ARBA00022475"/>
    </source>
</evidence>
<dbReference type="Pfam" id="PF01699">
    <property type="entry name" value="Na_Ca_ex"/>
    <property type="match status" value="1"/>
</dbReference>
<feature type="transmembrane region" description="Helical" evidence="23">
    <location>
        <begin position="386"/>
        <end position="407"/>
    </location>
</feature>
<keyword evidence="5" id="KW-1003">Cell membrane</keyword>
<comment type="similarity">
    <text evidence="2">Belongs to the Ca(2+):cation antiporter (CaCA) (TC 2.A.19) family. SLC24A subfamily.</text>
</comment>
<evidence type="ECO:0000256" key="14">
    <source>
        <dbReference type="ARBA" id="ARBA00023136"/>
    </source>
</evidence>
<evidence type="ECO:0000256" key="21">
    <source>
        <dbReference type="ARBA" id="ARBA00045976"/>
    </source>
</evidence>
<keyword evidence="11" id="KW-0769">Symport</keyword>
<evidence type="ECO:0000256" key="9">
    <source>
        <dbReference type="ARBA" id="ARBA00022692"/>
    </source>
</evidence>
<feature type="transmembrane region" description="Helical" evidence="23">
    <location>
        <begin position="317"/>
        <end position="340"/>
    </location>
</feature>
<evidence type="ECO:0000256" key="8">
    <source>
        <dbReference type="ARBA" id="ARBA00022606"/>
    </source>
</evidence>
<feature type="transmembrane region" description="Helical" evidence="23">
    <location>
        <begin position="419"/>
        <end position="442"/>
    </location>
</feature>
<feature type="compositionally biased region" description="Basic and acidic residues" evidence="22">
    <location>
        <begin position="227"/>
        <end position="239"/>
    </location>
</feature>
<comment type="function">
    <text evidence="21">Calcium, potassium:sodium antiporter that transports 1 Ca(2+) and 1 K(+) in exchange for 4 Na(+). Critical component of the visual transduction cascade, controlling the calcium concentration of outer segments during light and darkness. Light causes a rapid lowering of cytosolic free calcium in the outer segment of both retinal rod and cone photoreceptors and the light-induced lowering of calcium is caused by extrusion via this protein which plays a key role in the process of light adaptation.</text>
</comment>
<dbReference type="Proteomes" id="UP001469553">
    <property type="component" value="Unassembled WGS sequence"/>
</dbReference>
<name>A0ABV0XSF8_9TELE</name>
<dbReference type="PANTHER" id="PTHR10846">
    <property type="entry name" value="SODIUM/POTASSIUM/CALCIUM EXCHANGER"/>
    <property type="match status" value="1"/>
</dbReference>
<dbReference type="NCBIfam" id="TIGR00367">
    <property type="entry name" value="calcium/sodium antiporter"/>
    <property type="match status" value="1"/>
</dbReference>
<reference evidence="25 26" key="1">
    <citation type="submission" date="2021-06" db="EMBL/GenBank/DDBJ databases">
        <authorList>
            <person name="Palmer J.M."/>
        </authorList>
    </citation>
    <scope>NUCLEOTIDE SEQUENCE [LARGE SCALE GENOMIC DNA]</scope>
    <source>
        <strain evidence="25 26">AS_MEX2019</strain>
        <tissue evidence="25">Muscle</tissue>
    </source>
</reference>
<feature type="transmembrane region" description="Helical" evidence="23">
    <location>
        <begin position="288"/>
        <end position="305"/>
    </location>
</feature>
<evidence type="ECO:0000256" key="6">
    <source>
        <dbReference type="ARBA" id="ARBA00022553"/>
    </source>
</evidence>
<keyword evidence="12 23" id="KW-1133">Transmembrane helix</keyword>
<comment type="subcellular location">
    <subcellularLocation>
        <location evidence="1">Cell membrane</location>
        <topology evidence="1">Multi-pass membrane protein</topology>
    </subcellularLocation>
</comment>
<comment type="caution">
    <text evidence="25">The sequence shown here is derived from an EMBL/GenBank/DDBJ whole genome shotgun (WGS) entry which is preliminary data.</text>
</comment>
<evidence type="ECO:0000256" key="23">
    <source>
        <dbReference type="SAM" id="Phobius"/>
    </source>
</evidence>
<feature type="region of interest" description="Disordered" evidence="22">
    <location>
        <begin position="1"/>
        <end position="48"/>
    </location>
</feature>
<evidence type="ECO:0000256" key="11">
    <source>
        <dbReference type="ARBA" id="ARBA00022847"/>
    </source>
</evidence>
<feature type="compositionally biased region" description="Polar residues" evidence="22">
    <location>
        <begin position="31"/>
        <end position="41"/>
    </location>
</feature>
<feature type="compositionally biased region" description="Acidic residues" evidence="22">
    <location>
        <begin position="253"/>
        <end position="274"/>
    </location>
</feature>
<feature type="compositionally biased region" description="Basic and acidic residues" evidence="22">
    <location>
        <begin position="13"/>
        <end position="23"/>
    </location>
</feature>
<evidence type="ECO:0000256" key="12">
    <source>
        <dbReference type="ARBA" id="ARBA00022989"/>
    </source>
</evidence>
<keyword evidence="4" id="KW-0050">Antiport</keyword>
<gene>
    <name evidence="25" type="ORF">AMECASPLE_021220</name>
</gene>
<dbReference type="InterPro" id="IPR004837">
    <property type="entry name" value="NaCa_Exmemb"/>
</dbReference>
<feature type="non-terminal residue" evidence="25">
    <location>
        <position position="1"/>
    </location>
</feature>
<keyword evidence="3" id="KW-0813">Transport</keyword>
<evidence type="ECO:0000259" key="24">
    <source>
        <dbReference type="Pfam" id="PF01699"/>
    </source>
</evidence>
<evidence type="ECO:0000256" key="7">
    <source>
        <dbReference type="ARBA" id="ARBA00022568"/>
    </source>
</evidence>
<keyword evidence="14 23" id="KW-0472">Membrane</keyword>
<dbReference type="Gene3D" id="1.20.1420.30">
    <property type="entry name" value="NCX, central ion-binding region"/>
    <property type="match status" value="1"/>
</dbReference>
<evidence type="ECO:0000256" key="17">
    <source>
        <dbReference type="ARBA" id="ARBA00040585"/>
    </source>
</evidence>
<keyword evidence="13" id="KW-0406">Ion transport</keyword>
<dbReference type="InterPro" id="IPR004481">
    <property type="entry name" value="K/Na/Ca-exchanger"/>
</dbReference>
<evidence type="ECO:0000256" key="2">
    <source>
        <dbReference type="ARBA" id="ARBA00005364"/>
    </source>
</evidence>
<accession>A0ABV0XSF8</accession>
<feature type="compositionally biased region" description="Pro residues" evidence="22">
    <location>
        <begin position="1"/>
        <end position="11"/>
    </location>
</feature>
<feature type="transmembrane region" description="Helical" evidence="23">
    <location>
        <begin position="352"/>
        <end position="374"/>
    </location>
</feature>
<evidence type="ECO:0000256" key="1">
    <source>
        <dbReference type="ARBA" id="ARBA00004651"/>
    </source>
</evidence>
<evidence type="ECO:0000256" key="15">
    <source>
        <dbReference type="ARBA" id="ARBA00023305"/>
    </source>
</evidence>
<dbReference type="EMBL" id="JAHRIP010011221">
    <property type="protein sequence ID" value="MEQ2284391.1"/>
    <property type="molecule type" value="Genomic_DNA"/>
</dbReference>
<evidence type="ECO:0000256" key="18">
    <source>
        <dbReference type="ARBA" id="ARBA00042035"/>
    </source>
</evidence>
<keyword evidence="6" id="KW-0597">Phosphoprotein</keyword>
<organism evidence="25 26">
    <name type="scientific">Ameca splendens</name>
    <dbReference type="NCBI Taxonomy" id="208324"/>
    <lineage>
        <taxon>Eukaryota</taxon>
        <taxon>Metazoa</taxon>
        <taxon>Chordata</taxon>
        <taxon>Craniata</taxon>
        <taxon>Vertebrata</taxon>
        <taxon>Euteleostomi</taxon>
        <taxon>Actinopterygii</taxon>
        <taxon>Neopterygii</taxon>
        <taxon>Teleostei</taxon>
        <taxon>Neoteleostei</taxon>
        <taxon>Acanthomorphata</taxon>
        <taxon>Ovalentaria</taxon>
        <taxon>Atherinomorphae</taxon>
        <taxon>Cyprinodontiformes</taxon>
        <taxon>Goodeidae</taxon>
        <taxon>Ameca</taxon>
    </lineage>
</organism>
<evidence type="ECO:0000313" key="26">
    <source>
        <dbReference type="Proteomes" id="UP001469553"/>
    </source>
</evidence>
<feature type="transmembrane region" description="Helical" evidence="23">
    <location>
        <begin position="454"/>
        <end position="473"/>
    </location>
</feature>
<feature type="region of interest" description="Disordered" evidence="22">
    <location>
        <begin position="165"/>
        <end position="280"/>
    </location>
</feature>
<dbReference type="PANTHER" id="PTHR10846:SF36">
    <property type="entry name" value="SODIUM_POTASSIUM_CALCIUM EXCHANGER 1"/>
    <property type="match status" value="1"/>
</dbReference>
<dbReference type="InterPro" id="IPR044880">
    <property type="entry name" value="NCX_ion-bd_dom_sf"/>
</dbReference>
<evidence type="ECO:0000256" key="10">
    <source>
        <dbReference type="ARBA" id="ARBA00022837"/>
    </source>
</evidence>